<dbReference type="GO" id="GO:0016286">
    <property type="term" value="F:small conductance calcium-activated potassium channel activity"/>
    <property type="evidence" value="ECO:0007669"/>
    <property type="project" value="InterPro"/>
</dbReference>
<feature type="transmembrane region" description="Helical" evidence="1">
    <location>
        <begin position="483"/>
        <end position="499"/>
    </location>
</feature>
<accession>A0A158PP25</accession>
<keyword evidence="1" id="KW-0812">Transmembrane</keyword>
<proteinExistence type="predicted"/>
<feature type="transmembrane region" description="Helical" evidence="1">
    <location>
        <begin position="452"/>
        <end position="471"/>
    </location>
</feature>
<dbReference type="Pfam" id="PF03530">
    <property type="entry name" value="SK_channel"/>
    <property type="match status" value="1"/>
</dbReference>
<dbReference type="AlphaFoldDB" id="A0A158PP25"/>
<dbReference type="GO" id="GO:0016020">
    <property type="term" value="C:membrane"/>
    <property type="evidence" value="ECO:0007669"/>
    <property type="project" value="InterPro"/>
</dbReference>
<keyword evidence="1" id="KW-1133">Transmembrane helix</keyword>
<organism evidence="3">
    <name type="scientific">Anisakis simplex</name>
    <name type="common">Herring worm</name>
    <dbReference type="NCBI Taxonomy" id="6269"/>
    <lineage>
        <taxon>Eukaryota</taxon>
        <taxon>Metazoa</taxon>
        <taxon>Ecdysozoa</taxon>
        <taxon>Nematoda</taxon>
        <taxon>Chromadorea</taxon>
        <taxon>Rhabditida</taxon>
        <taxon>Spirurina</taxon>
        <taxon>Ascaridomorpha</taxon>
        <taxon>Ascaridoidea</taxon>
        <taxon>Anisakidae</taxon>
        <taxon>Anisakis</taxon>
        <taxon>Anisakis simplex complex</taxon>
    </lineage>
</organism>
<feature type="transmembrane region" description="Helical" evidence="1">
    <location>
        <begin position="421"/>
        <end position="440"/>
    </location>
</feature>
<dbReference type="WBParaSite" id="ASIM_0001347801-mRNA-1">
    <property type="protein sequence ID" value="ASIM_0001347801-mRNA-1"/>
    <property type="gene ID" value="ASIM_0001347801"/>
</dbReference>
<feature type="domain" description="Potassium channel" evidence="2">
    <location>
        <begin position="428"/>
        <end position="491"/>
    </location>
</feature>
<evidence type="ECO:0000313" key="3">
    <source>
        <dbReference type="WBParaSite" id="ASIM_0001347801-mRNA-1"/>
    </source>
</evidence>
<dbReference type="Gene3D" id="1.10.287.70">
    <property type="match status" value="1"/>
</dbReference>
<dbReference type="PANTHER" id="PTHR10153">
    <property type="entry name" value="SMALL CONDUCTANCE CALCIUM-ACTIVATED POTASSIUM CHANNEL"/>
    <property type="match status" value="1"/>
</dbReference>
<protein>
    <submittedName>
        <fullName evidence="3">Ion_trans_2 domain-containing protein</fullName>
    </submittedName>
</protein>
<sequence>LIIDEGVPPFMRSLESVSDHSNRMVSADFLRLNGSRQQFRNLLSARKKLGTMPPAYTRIDISRESIDSNGTFLRECCSSGFAIACMKAIEIQRKPCFDPVEIYGIFVADGGCFLLVADREYRICFGTTQRFQAPTIKVQDTGSQLKISTNKSSSVSLAIDSQKSSVDKETITYSNNANHVSFERLNRNNSRYGVPIDSAAAKLVYRIRSERLKDRVAINDRCLIFAMIGILVMAIDSEITAQLLFAERSSPRALLSKESDTGTQAGELDKSHPISLMLRTLVAFSTLLLVSQIVRYHMNEIKLELVDCGADDWRVVMSLDRITQFASEIIICSVCPLPGSGHLNWTIMESTRIYRVNRTAEVPLDVVLSLLMLGRVYLVGRFMVLHSKQFQDASTRTLAALNRIQVNFSFVMKTVLDQEPIRFLTAFTLIFWMITAWTFVQCERFGRDESPSLVYSNALWFVAITFMLNGYGDIVPQTQCGRIIAIFVGVVVNIPLMHFKRMEFVSFRHIKSKIRAFNEISSTSLDQVSRLRVLVLHVLTLRGILVARDEYIEVFIQLQNIDDRYTLQLVTEMHSSMQRLVSAQEEMRAQIEVLQRAMRNHFTHQNQFVMLSELLFKLKSFMQKVEELIQILILRNFCLPVTKRMSRSRCTC</sequence>
<name>A0A158PP25_ANISI</name>
<evidence type="ECO:0000256" key="1">
    <source>
        <dbReference type="SAM" id="Phobius"/>
    </source>
</evidence>
<evidence type="ECO:0000259" key="2">
    <source>
        <dbReference type="Pfam" id="PF07885"/>
    </source>
</evidence>
<dbReference type="SUPFAM" id="SSF81324">
    <property type="entry name" value="Voltage-gated potassium channels"/>
    <property type="match status" value="1"/>
</dbReference>
<reference evidence="3" key="1">
    <citation type="submission" date="2016-04" db="UniProtKB">
        <authorList>
            <consortium name="WormBaseParasite"/>
        </authorList>
    </citation>
    <scope>IDENTIFICATION</scope>
</reference>
<keyword evidence="1" id="KW-0472">Membrane</keyword>
<dbReference type="InterPro" id="IPR013099">
    <property type="entry name" value="K_chnl_dom"/>
</dbReference>
<dbReference type="Pfam" id="PF07885">
    <property type="entry name" value="Ion_trans_2"/>
    <property type="match status" value="1"/>
</dbReference>
<dbReference type="InterPro" id="IPR015449">
    <property type="entry name" value="K_chnl_Ca-activ_SK"/>
</dbReference>